<gene>
    <name evidence="5" type="ORF">C8N28_0840</name>
</gene>
<dbReference type="Gene3D" id="1.10.10.60">
    <property type="entry name" value="Homeodomain-like"/>
    <property type="match status" value="2"/>
</dbReference>
<dbReference type="PRINTS" id="PR00032">
    <property type="entry name" value="HTHARAC"/>
</dbReference>
<dbReference type="PANTHER" id="PTHR43280:SF2">
    <property type="entry name" value="HTH-TYPE TRANSCRIPTIONAL REGULATOR EXSA"/>
    <property type="match status" value="1"/>
</dbReference>
<protein>
    <submittedName>
        <fullName evidence="5">AraC family transcriptional regulator</fullName>
    </submittedName>
</protein>
<evidence type="ECO:0000313" key="6">
    <source>
        <dbReference type="Proteomes" id="UP000294616"/>
    </source>
</evidence>
<dbReference type="EMBL" id="SMGO01000001">
    <property type="protein sequence ID" value="TCK85531.1"/>
    <property type="molecule type" value="Genomic_DNA"/>
</dbReference>
<evidence type="ECO:0000259" key="4">
    <source>
        <dbReference type="PROSITE" id="PS01124"/>
    </source>
</evidence>
<dbReference type="InterPro" id="IPR020449">
    <property type="entry name" value="Tscrpt_reg_AraC-type_HTH"/>
</dbReference>
<sequence>MKQSLRGKFYGQTNRTISLNGITLTDTVYTHNKVDWHYHEHAYFTFILEGNVIEGNKKEIYNCAPGSLLFHNWQEPHYNIKNKGFTRGFHLEIDKKWFDNLALSCDGLQGSTNILNPDIKLLMYKVFRATKIDDMCIDISIQSLLIEMLSKMNCNTQSTLHKMPRWVLMIDEILHDQFAETTTLDELSRMLDIHPIHLSRDFSKYFNCNLGEYIRKLKVEKALSLIALQNKSFTEIAYECGFSDQSHFTRCFKEFNGLNPSRHRKLLFT</sequence>
<reference evidence="5 6" key="1">
    <citation type="submission" date="2019-03" db="EMBL/GenBank/DDBJ databases">
        <title>Genomic Encyclopedia of Archaeal and Bacterial Type Strains, Phase II (KMG-II): from individual species to whole genera.</title>
        <authorList>
            <person name="Goeker M."/>
        </authorList>
    </citation>
    <scope>NUCLEOTIDE SEQUENCE [LARGE SCALE GENOMIC DNA]</scope>
    <source>
        <strain evidence="5 6">DSM 22554</strain>
    </source>
</reference>
<keyword evidence="6" id="KW-1185">Reference proteome</keyword>
<evidence type="ECO:0000256" key="2">
    <source>
        <dbReference type="ARBA" id="ARBA00023125"/>
    </source>
</evidence>
<dbReference type="InterPro" id="IPR018062">
    <property type="entry name" value="HTH_AraC-typ_CS"/>
</dbReference>
<keyword evidence="2" id="KW-0238">DNA-binding</keyword>
<dbReference type="GO" id="GO:0043565">
    <property type="term" value="F:sequence-specific DNA binding"/>
    <property type="evidence" value="ECO:0007669"/>
    <property type="project" value="InterPro"/>
</dbReference>
<organism evidence="5 6">
    <name type="scientific">Albibacterium bauzanense</name>
    <dbReference type="NCBI Taxonomy" id="653929"/>
    <lineage>
        <taxon>Bacteria</taxon>
        <taxon>Pseudomonadati</taxon>
        <taxon>Bacteroidota</taxon>
        <taxon>Sphingobacteriia</taxon>
        <taxon>Sphingobacteriales</taxon>
        <taxon>Sphingobacteriaceae</taxon>
        <taxon>Albibacterium</taxon>
    </lineage>
</organism>
<dbReference type="SMART" id="SM00342">
    <property type="entry name" value="HTH_ARAC"/>
    <property type="match status" value="1"/>
</dbReference>
<dbReference type="OrthoDB" id="511992at2"/>
<proteinExistence type="predicted"/>
<name>A0A4V2PYD1_9SPHI</name>
<dbReference type="PROSITE" id="PS00041">
    <property type="entry name" value="HTH_ARAC_FAMILY_1"/>
    <property type="match status" value="1"/>
</dbReference>
<dbReference type="InterPro" id="IPR009057">
    <property type="entry name" value="Homeodomain-like_sf"/>
</dbReference>
<keyword evidence="1" id="KW-0805">Transcription regulation</keyword>
<dbReference type="AlphaFoldDB" id="A0A4V2PYD1"/>
<dbReference type="InterPro" id="IPR018060">
    <property type="entry name" value="HTH_AraC"/>
</dbReference>
<dbReference type="SUPFAM" id="SSF46689">
    <property type="entry name" value="Homeodomain-like"/>
    <property type="match status" value="2"/>
</dbReference>
<dbReference type="InterPro" id="IPR037923">
    <property type="entry name" value="HTH-like"/>
</dbReference>
<dbReference type="PANTHER" id="PTHR43280">
    <property type="entry name" value="ARAC-FAMILY TRANSCRIPTIONAL REGULATOR"/>
    <property type="match status" value="1"/>
</dbReference>
<evidence type="ECO:0000313" key="5">
    <source>
        <dbReference type="EMBL" id="TCK85531.1"/>
    </source>
</evidence>
<evidence type="ECO:0000256" key="3">
    <source>
        <dbReference type="ARBA" id="ARBA00023163"/>
    </source>
</evidence>
<dbReference type="SUPFAM" id="SSF51215">
    <property type="entry name" value="Regulatory protein AraC"/>
    <property type="match status" value="1"/>
</dbReference>
<comment type="caution">
    <text evidence="5">The sequence shown here is derived from an EMBL/GenBank/DDBJ whole genome shotgun (WGS) entry which is preliminary data.</text>
</comment>
<feature type="domain" description="HTH araC/xylS-type" evidence="4">
    <location>
        <begin position="168"/>
        <end position="266"/>
    </location>
</feature>
<dbReference type="Pfam" id="PF12833">
    <property type="entry name" value="HTH_18"/>
    <property type="match status" value="1"/>
</dbReference>
<evidence type="ECO:0000256" key="1">
    <source>
        <dbReference type="ARBA" id="ARBA00023015"/>
    </source>
</evidence>
<accession>A0A4V2PYD1</accession>
<dbReference type="GO" id="GO:0003700">
    <property type="term" value="F:DNA-binding transcription factor activity"/>
    <property type="evidence" value="ECO:0007669"/>
    <property type="project" value="InterPro"/>
</dbReference>
<keyword evidence="3" id="KW-0804">Transcription</keyword>
<dbReference type="RefSeq" id="WP_132221808.1">
    <property type="nucleotide sequence ID" value="NZ_SMGO01000001.1"/>
</dbReference>
<dbReference type="PROSITE" id="PS01124">
    <property type="entry name" value="HTH_ARAC_FAMILY_2"/>
    <property type="match status" value="1"/>
</dbReference>
<dbReference type="Proteomes" id="UP000294616">
    <property type="component" value="Unassembled WGS sequence"/>
</dbReference>